<keyword evidence="3" id="KW-0378">Hydrolase</keyword>
<comment type="caution">
    <text evidence="5">The sequence shown here is derived from an EMBL/GenBank/DDBJ whole genome shotgun (WGS) entry which is preliminary data.</text>
</comment>
<name>A0A0F9RIY1_9ZZZZ</name>
<evidence type="ECO:0008006" key="6">
    <source>
        <dbReference type="Google" id="ProtNLM"/>
    </source>
</evidence>
<keyword evidence="1" id="KW-1277">Toxin-antitoxin system</keyword>
<dbReference type="NCBIfam" id="NF047751">
    <property type="entry name" value="HepT_toxin"/>
    <property type="match status" value="1"/>
</dbReference>
<reference evidence="5" key="1">
    <citation type="journal article" date="2015" name="Nature">
        <title>Complex archaea that bridge the gap between prokaryotes and eukaryotes.</title>
        <authorList>
            <person name="Spang A."/>
            <person name="Saw J.H."/>
            <person name="Jorgensen S.L."/>
            <person name="Zaremba-Niedzwiedzka K."/>
            <person name="Martijn J."/>
            <person name="Lind A.E."/>
            <person name="van Eijk R."/>
            <person name="Schleper C."/>
            <person name="Guy L."/>
            <person name="Ettema T.J."/>
        </authorList>
    </citation>
    <scope>NUCLEOTIDE SEQUENCE</scope>
</reference>
<dbReference type="GO" id="GO:0004540">
    <property type="term" value="F:RNA nuclease activity"/>
    <property type="evidence" value="ECO:0007669"/>
    <property type="project" value="InterPro"/>
</dbReference>
<evidence type="ECO:0000256" key="4">
    <source>
        <dbReference type="ARBA" id="ARBA00024207"/>
    </source>
</evidence>
<sequence>MEIDKDLIQDKIDVIEKNLKFLDEYKSVEIEKFLSIYKDVQAVKYSLFEIIESCIDIASHIISVKGFERAESYAEMFEILEKNKIIESKLSRKLSDMARFRNILIHSYAKVDNSKVFTYVKEELIDVRNFIKKLLEITKT</sequence>
<accession>A0A0F9RIY1</accession>
<evidence type="ECO:0000256" key="2">
    <source>
        <dbReference type="ARBA" id="ARBA00022722"/>
    </source>
</evidence>
<gene>
    <name evidence="5" type="ORF">LCGC14_0589390</name>
</gene>
<dbReference type="Pfam" id="PF01934">
    <property type="entry name" value="HepT-like"/>
    <property type="match status" value="1"/>
</dbReference>
<dbReference type="GO" id="GO:0110001">
    <property type="term" value="C:toxin-antitoxin complex"/>
    <property type="evidence" value="ECO:0007669"/>
    <property type="project" value="InterPro"/>
</dbReference>
<dbReference type="GO" id="GO:0016787">
    <property type="term" value="F:hydrolase activity"/>
    <property type="evidence" value="ECO:0007669"/>
    <property type="project" value="UniProtKB-KW"/>
</dbReference>
<dbReference type="Gene3D" id="1.20.120.580">
    <property type="entry name" value="bsu32300-like"/>
    <property type="match status" value="1"/>
</dbReference>
<dbReference type="PANTHER" id="PTHR33397">
    <property type="entry name" value="UPF0331 PROTEIN YUTE"/>
    <property type="match status" value="1"/>
</dbReference>
<protein>
    <recommendedName>
        <fullName evidence="6">DUF86 domain-containing protein</fullName>
    </recommendedName>
</protein>
<dbReference type="AlphaFoldDB" id="A0A0F9RIY1"/>
<dbReference type="InterPro" id="IPR037038">
    <property type="entry name" value="HepT-like_sf"/>
</dbReference>
<evidence type="ECO:0000313" key="5">
    <source>
        <dbReference type="EMBL" id="KKN54739.1"/>
    </source>
</evidence>
<dbReference type="EMBL" id="LAZR01000915">
    <property type="protein sequence ID" value="KKN54739.1"/>
    <property type="molecule type" value="Genomic_DNA"/>
</dbReference>
<proteinExistence type="inferred from homology"/>
<organism evidence="5">
    <name type="scientific">marine sediment metagenome</name>
    <dbReference type="NCBI Taxonomy" id="412755"/>
    <lineage>
        <taxon>unclassified sequences</taxon>
        <taxon>metagenomes</taxon>
        <taxon>ecological metagenomes</taxon>
    </lineage>
</organism>
<evidence type="ECO:0000256" key="3">
    <source>
        <dbReference type="ARBA" id="ARBA00022801"/>
    </source>
</evidence>
<evidence type="ECO:0000256" key="1">
    <source>
        <dbReference type="ARBA" id="ARBA00022649"/>
    </source>
</evidence>
<comment type="similarity">
    <text evidence="4">Belongs to the HepT RNase toxin family.</text>
</comment>
<dbReference type="InterPro" id="IPR052379">
    <property type="entry name" value="Type_VII_TA_RNase"/>
</dbReference>
<dbReference type="PANTHER" id="PTHR33397:SF5">
    <property type="entry name" value="RNASE YUTE-RELATED"/>
    <property type="match status" value="1"/>
</dbReference>
<dbReference type="InterPro" id="IPR008201">
    <property type="entry name" value="HepT-like"/>
</dbReference>
<keyword evidence="2" id="KW-0540">Nuclease</keyword>